<protein>
    <submittedName>
        <fullName evidence="2">Uncharacterized protein</fullName>
    </submittedName>
</protein>
<feature type="region of interest" description="Disordered" evidence="1">
    <location>
        <begin position="1"/>
        <end position="129"/>
    </location>
</feature>
<organism evidence="2 3">
    <name type="scientific">Penicillium desertorum</name>
    <dbReference type="NCBI Taxonomy" id="1303715"/>
    <lineage>
        <taxon>Eukaryota</taxon>
        <taxon>Fungi</taxon>
        <taxon>Dikarya</taxon>
        <taxon>Ascomycota</taxon>
        <taxon>Pezizomycotina</taxon>
        <taxon>Eurotiomycetes</taxon>
        <taxon>Eurotiomycetidae</taxon>
        <taxon>Eurotiales</taxon>
        <taxon>Aspergillaceae</taxon>
        <taxon>Penicillium</taxon>
    </lineage>
</organism>
<sequence>MPARAHHHAPDHLAGAVRPPVQGASLYGPPKAPGPWPPGKVPPVRAPPGLAASRGFASPPLHLPSTPPAGAANSPAAPTRRPHTPVPRDAASRPSPGAGGGGDRRWRMVRGDRRAGGRTARVTLPGPPP</sequence>
<feature type="compositionally biased region" description="Basic and acidic residues" evidence="1">
    <location>
        <begin position="102"/>
        <end position="115"/>
    </location>
</feature>
<reference evidence="2" key="1">
    <citation type="submission" date="2022-12" db="EMBL/GenBank/DDBJ databases">
        <authorList>
            <person name="Petersen C."/>
        </authorList>
    </citation>
    <scope>NUCLEOTIDE SEQUENCE</scope>
    <source>
        <strain evidence="2">IBT 17660</strain>
    </source>
</reference>
<evidence type="ECO:0000256" key="1">
    <source>
        <dbReference type="SAM" id="MobiDB-lite"/>
    </source>
</evidence>
<comment type="caution">
    <text evidence="2">The sequence shown here is derived from an EMBL/GenBank/DDBJ whole genome shotgun (WGS) entry which is preliminary data.</text>
</comment>
<feature type="compositionally biased region" description="Pro residues" evidence="1">
    <location>
        <begin position="30"/>
        <end position="46"/>
    </location>
</feature>
<keyword evidence="3" id="KW-1185">Reference proteome</keyword>
<dbReference type="EMBL" id="JAPWDO010000011">
    <property type="protein sequence ID" value="KAJ5453395.1"/>
    <property type="molecule type" value="Genomic_DNA"/>
</dbReference>
<reference evidence="2" key="2">
    <citation type="journal article" date="2023" name="IMA Fungus">
        <title>Comparative genomic study of the Penicillium genus elucidates a diverse pangenome and 15 lateral gene transfer events.</title>
        <authorList>
            <person name="Petersen C."/>
            <person name="Sorensen T."/>
            <person name="Nielsen M.R."/>
            <person name="Sondergaard T.E."/>
            <person name="Sorensen J.L."/>
            <person name="Fitzpatrick D.A."/>
            <person name="Frisvad J.C."/>
            <person name="Nielsen K.L."/>
        </authorList>
    </citation>
    <scope>NUCLEOTIDE SEQUENCE</scope>
    <source>
        <strain evidence="2">IBT 17660</strain>
    </source>
</reference>
<feature type="compositionally biased region" description="Low complexity" evidence="1">
    <location>
        <begin position="68"/>
        <end position="79"/>
    </location>
</feature>
<dbReference type="Proteomes" id="UP001147760">
    <property type="component" value="Unassembled WGS sequence"/>
</dbReference>
<evidence type="ECO:0000313" key="3">
    <source>
        <dbReference type="Proteomes" id="UP001147760"/>
    </source>
</evidence>
<evidence type="ECO:0000313" key="2">
    <source>
        <dbReference type="EMBL" id="KAJ5453395.1"/>
    </source>
</evidence>
<name>A0A9X0BFH8_9EURO</name>
<dbReference type="AlphaFoldDB" id="A0A9X0BFH8"/>
<accession>A0A9X0BFH8</accession>
<gene>
    <name evidence="2" type="ORF">N7530_012862</name>
</gene>
<proteinExistence type="predicted"/>